<feature type="transmembrane region" description="Helical" evidence="1">
    <location>
        <begin position="640"/>
        <end position="663"/>
    </location>
</feature>
<keyword evidence="1" id="KW-0812">Transmembrane</keyword>
<dbReference type="EMBL" id="HBEK01023141">
    <property type="protein sequence ID" value="CAD8402702.1"/>
    <property type="molecule type" value="Transcribed_RNA"/>
</dbReference>
<evidence type="ECO:0000256" key="1">
    <source>
        <dbReference type="SAM" id="Phobius"/>
    </source>
</evidence>
<sequence length="735" mass="84423">MAVVLHMDPTTVNILTDIFLLVLQVIWIRVMVVLTELDMKRNIRNGRRVFSFENIGSVSYLTHGWRKFRKLKRKNVLTRDEQFQFRIYIGISLISLLFTISLILMHVLIDYGLDYTEVIQPTNTTAEFGMTGLFDNSEMVTLMSRLNFSEQLNDCIEREQSIDICRASVDAQESMSFERLREGMSFARVLYHTPSVAQVDFLEGLKLDYKCIDLEDSKLVRPDCKFRAFTNAWDFDGNFNLTKDDCVLQKFFVREVKIDMRAQRTVRTTTAGLGNANLLRNVDTEGNTDSQVEYSSFKSFKDENQEASTVSLLTPEEGVGKLDVDYNYAELIVDSHVNYEPGAKQTVKLVDMVRMRRGRFADTKTALSLREDRNVDRPADRTYLYLTPFDAKESNAYELELELYLVENVAAENEADEETIEVFCDRFSASWVSVKRQRSIEVYKKTEDGTEAREFGFDIVNMIVAVDEQSECGKRVLQRYEEVIDKSISGESTALFVGFSFEIACVPRSDVDDKLWCQYGPKKLYYDGESWVTDPEIIQSKNLTKIDTRSEVYFIRVEVEGGDPSVVNKALRNVEKIFKLYYPELNRFSHRGSMRGRIFAGRLNTAMREIIFGISTQVSSQPRAVKTGERKTVAVLLPEYIIGLITVLTVTVVAMLVALARFIREYWIYRKLNVSVKVPMTTTEWIHSVLVSSSTFPSELGLGYAYTYEFLMDPPREEGGREVVTGSFRQLQPQT</sequence>
<protein>
    <submittedName>
        <fullName evidence="2">Uncharacterized protein</fullName>
    </submittedName>
</protein>
<reference evidence="2" key="1">
    <citation type="submission" date="2021-01" db="EMBL/GenBank/DDBJ databases">
        <authorList>
            <person name="Corre E."/>
            <person name="Pelletier E."/>
            <person name="Niang G."/>
            <person name="Scheremetjew M."/>
            <person name="Finn R."/>
            <person name="Kale V."/>
            <person name="Holt S."/>
            <person name="Cochrane G."/>
            <person name="Meng A."/>
            <person name="Brown T."/>
            <person name="Cohen L."/>
        </authorList>
    </citation>
    <scope>NUCLEOTIDE SEQUENCE</scope>
    <source>
        <strain evidence="2">UTEX LB 2760</strain>
    </source>
</reference>
<accession>A0A7S0BSY0</accession>
<keyword evidence="1" id="KW-0472">Membrane</keyword>
<feature type="transmembrane region" description="Helical" evidence="1">
    <location>
        <begin position="12"/>
        <end position="34"/>
    </location>
</feature>
<keyword evidence="1" id="KW-1133">Transmembrane helix</keyword>
<name>A0A7S0BSY0_9RHOD</name>
<dbReference type="AlphaFoldDB" id="A0A7S0BSY0"/>
<proteinExistence type="predicted"/>
<organism evidence="2">
    <name type="scientific">Rhodosorus marinus</name>
    <dbReference type="NCBI Taxonomy" id="101924"/>
    <lineage>
        <taxon>Eukaryota</taxon>
        <taxon>Rhodophyta</taxon>
        <taxon>Stylonematophyceae</taxon>
        <taxon>Stylonematales</taxon>
        <taxon>Stylonemataceae</taxon>
        <taxon>Rhodosorus</taxon>
    </lineage>
</organism>
<feature type="transmembrane region" description="Helical" evidence="1">
    <location>
        <begin position="87"/>
        <end position="109"/>
    </location>
</feature>
<gene>
    <name evidence="2" type="ORF">RMAR0315_LOCUS12707</name>
</gene>
<evidence type="ECO:0000313" key="2">
    <source>
        <dbReference type="EMBL" id="CAD8402702.1"/>
    </source>
</evidence>